<gene>
    <name evidence="1" type="ordered locus">APA01_18000</name>
</gene>
<dbReference type="KEGG" id="apt:APA01_18000"/>
<evidence type="ECO:0000313" key="2">
    <source>
        <dbReference type="Proteomes" id="UP000000948"/>
    </source>
</evidence>
<proteinExistence type="predicted"/>
<dbReference type="eggNOG" id="COG0561">
    <property type="taxonomic scope" value="Bacteria"/>
</dbReference>
<dbReference type="RefSeq" id="WP_014457049.1">
    <property type="nucleotide sequence ID" value="NC_013209.1"/>
</dbReference>
<evidence type="ECO:0000313" key="1">
    <source>
        <dbReference type="EMBL" id="BAH99925.1"/>
    </source>
</evidence>
<dbReference type="EMBL" id="AP011121">
    <property type="protein sequence ID" value="BAH99925.1"/>
    <property type="molecule type" value="Genomic_DNA"/>
</dbReference>
<dbReference type="InterPro" id="IPR023214">
    <property type="entry name" value="HAD_sf"/>
</dbReference>
<dbReference type="NCBIfam" id="TIGR01689">
    <property type="entry name" value="EcbF-BcbF"/>
    <property type="match status" value="1"/>
</dbReference>
<dbReference type="Proteomes" id="UP000000948">
    <property type="component" value="Chromosome"/>
</dbReference>
<dbReference type="SUPFAM" id="SSF56784">
    <property type="entry name" value="HAD-like"/>
    <property type="match status" value="1"/>
</dbReference>
<dbReference type="InterPro" id="IPR010039">
    <property type="entry name" value="EcbF_BcbF"/>
</dbReference>
<protein>
    <submittedName>
        <fullName evidence="1">Phosphatase IIIC</fullName>
    </submittedName>
</protein>
<organism evidence="1 2">
    <name type="scientific">Acetobacter pasteurianus (strain NBRC 105184 / IFO 3283-01)</name>
    <dbReference type="NCBI Taxonomy" id="634452"/>
    <lineage>
        <taxon>Bacteria</taxon>
        <taxon>Pseudomonadati</taxon>
        <taxon>Pseudomonadota</taxon>
        <taxon>Alphaproteobacteria</taxon>
        <taxon>Acetobacterales</taxon>
        <taxon>Acetobacteraceae</taxon>
        <taxon>Acetobacter</taxon>
    </lineage>
</organism>
<dbReference type="STRING" id="634452.APA01_18000"/>
<dbReference type="HOGENOM" id="CLU_142258_0_0_5"/>
<dbReference type="BioCyc" id="APAS634452:APA01_RS09120-MONOMER"/>
<dbReference type="Gene3D" id="3.40.50.1000">
    <property type="entry name" value="HAD superfamily/HAD-like"/>
    <property type="match status" value="1"/>
</dbReference>
<reference evidence="1 2" key="1">
    <citation type="journal article" date="2009" name="Nucleic Acids Res.">
        <title>Whole-genome analyses reveal genetic instability of Acetobacter pasteurianus.</title>
        <authorList>
            <person name="Azuma Y."/>
            <person name="Hosoyama A."/>
            <person name="Matsutani M."/>
            <person name="Furuya N."/>
            <person name="Horikawa H."/>
            <person name="Harada T."/>
            <person name="Hirakawa H."/>
            <person name="Kuhara S."/>
            <person name="Matsushita K."/>
            <person name="Fujita N."/>
            <person name="Shirai M."/>
        </authorList>
    </citation>
    <scope>NUCLEOTIDE SEQUENCE [LARGE SCALE GENOMIC DNA]</scope>
    <source>
        <strain evidence="2">NBRC 105184 / IFO 3283-01</strain>
    </source>
</reference>
<name>C7JC97_ACEP3</name>
<accession>C7JC97</accession>
<sequence>MIKCRKLTEALGNVKRLIIDLDDTLTITDASKSYPEKEPNRPLVQQLRRYKQMGYEIVIQTARNVRTYNGNVGKINANTLPIIIDWLCKHDIPFDEIYVAKPWCGTEGFYVDDKAVRPDEFVKYSPEEIKQLLKISY</sequence>
<dbReference type="AlphaFoldDB" id="C7JC97"/>
<dbReference type="InterPro" id="IPR036412">
    <property type="entry name" value="HAD-like_sf"/>
</dbReference>